<evidence type="ECO:0000313" key="2">
    <source>
        <dbReference type="EMBL" id="MDF0706459.1"/>
    </source>
</evidence>
<organism evidence="2 3">
    <name type="scientific">Flagellimonas okinawensis</name>
    <dbReference type="NCBI Taxonomy" id="3031324"/>
    <lineage>
        <taxon>Bacteria</taxon>
        <taxon>Pseudomonadati</taxon>
        <taxon>Bacteroidota</taxon>
        <taxon>Flavobacteriia</taxon>
        <taxon>Flavobacteriales</taxon>
        <taxon>Flavobacteriaceae</taxon>
        <taxon>Flagellimonas</taxon>
    </lineage>
</organism>
<reference evidence="2 3" key="1">
    <citation type="submission" date="2023-03" db="EMBL/GenBank/DDBJ databases">
        <title>Muricauda XX sp. nov. and Muricauda XXX sp. nov., two novel species isolated from Okinawa Trough.</title>
        <authorList>
            <person name="Cao W."/>
            <person name="Deng X."/>
        </authorList>
    </citation>
    <scope>NUCLEOTIDE SEQUENCE [LARGE SCALE GENOMIC DNA]</scope>
    <source>
        <strain evidence="2 3">81s02</strain>
    </source>
</reference>
<keyword evidence="1" id="KW-1133">Transmembrane helix</keyword>
<keyword evidence="1" id="KW-0472">Membrane</keyword>
<accession>A0ABT5XKP3</accession>
<feature type="transmembrane region" description="Helical" evidence="1">
    <location>
        <begin position="7"/>
        <end position="27"/>
    </location>
</feature>
<protein>
    <submittedName>
        <fullName evidence="2">Uncharacterized protein</fullName>
    </submittedName>
</protein>
<name>A0ABT5XKP3_9FLAO</name>
<keyword evidence="3" id="KW-1185">Reference proteome</keyword>
<feature type="transmembrane region" description="Helical" evidence="1">
    <location>
        <begin position="68"/>
        <end position="88"/>
    </location>
</feature>
<keyword evidence="1" id="KW-0812">Transmembrane</keyword>
<sequence length="94" mass="10142">MTIQKRQIVILSSVLALLAIPFIAMQFSSEVQWSLFDFIVAGGLLTVLGFTIDLALKKITGTKRIMAVATIVLFFLLIWAELAVGVFGSPLAGS</sequence>
<dbReference type="Proteomes" id="UP001217083">
    <property type="component" value="Unassembled WGS sequence"/>
</dbReference>
<dbReference type="RefSeq" id="WP_275648501.1">
    <property type="nucleotide sequence ID" value="NZ_JARFVA010000001.1"/>
</dbReference>
<evidence type="ECO:0000256" key="1">
    <source>
        <dbReference type="SAM" id="Phobius"/>
    </source>
</evidence>
<evidence type="ECO:0000313" key="3">
    <source>
        <dbReference type="Proteomes" id="UP001217083"/>
    </source>
</evidence>
<comment type="caution">
    <text evidence="2">The sequence shown here is derived from an EMBL/GenBank/DDBJ whole genome shotgun (WGS) entry which is preliminary data.</text>
</comment>
<gene>
    <name evidence="2" type="ORF">PY091_04460</name>
</gene>
<feature type="transmembrane region" description="Helical" evidence="1">
    <location>
        <begin position="33"/>
        <end position="56"/>
    </location>
</feature>
<dbReference type="EMBL" id="JARFVA010000001">
    <property type="protein sequence ID" value="MDF0706459.1"/>
    <property type="molecule type" value="Genomic_DNA"/>
</dbReference>
<proteinExistence type="predicted"/>